<keyword evidence="1" id="KW-0472">Membrane</keyword>
<proteinExistence type="predicted"/>
<accession>A0ABD6EVF2</accession>
<evidence type="ECO:0008006" key="4">
    <source>
        <dbReference type="Google" id="ProtNLM"/>
    </source>
</evidence>
<keyword evidence="3" id="KW-1185">Reference proteome</keyword>
<dbReference type="EMBL" id="JBGFUD010005242">
    <property type="protein sequence ID" value="MFH4980220.1"/>
    <property type="molecule type" value="Genomic_DNA"/>
</dbReference>
<evidence type="ECO:0000256" key="1">
    <source>
        <dbReference type="SAM" id="Phobius"/>
    </source>
</evidence>
<sequence>MFCVWCNNHNDQHFSRICSVLATEGQLFFDTKRMLASLHFSIFFVLFGVLSQTLCAPTKSERTNRLKRYYSYYGFPSYGDYLRSYYDGLAFGYPGYYGGYGGYYDPGYINYVNNYYMSLRYAYPGYYSYYRYGSLGGLFYGLQVAQRAIDMAGFLADIL</sequence>
<comment type="caution">
    <text evidence="2">The sequence shown here is derived from an EMBL/GenBank/DDBJ whole genome shotgun (WGS) entry which is preliminary data.</text>
</comment>
<dbReference type="Proteomes" id="UP001608902">
    <property type="component" value="Unassembled WGS sequence"/>
</dbReference>
<dbReference type="AlphaFoldDB" id="A0ABD6EVF2"/>
<name>A0ABD6EVF2_9BILA</name>
<feature type="transmembrane region" description="Helical" evidence="1">
    <location>
        <begin position="38"/>
        <end position="58"/>
    </location>
</feature>
<reference evidence="2 3" key="1">
    <citation type="submission" date="2024-08" db="EMBL/GenBank/DDBJ databases">
        <title>Gnathostoma spinigerum genome.</title>
        <authorList>
            <person name="Gonzalez-Bertolin B."/>
            <person name="Monzon S."/>
            <person name="Zaballos A."/>
            <person name="Jimenez P."/>
            <person name="Dekumyoy P."/>
            <person name="Varona S."/>
            <person name="Cuesta I."/>
            <person name="Sumanam S."/>
            <person name="Adisakwattana P."/>
            <person name="Gasser R.B."/>
            <person name="Hernandez-Gonzalez A."/>
            <person name="Young N.D."/>
            <person name="Perteguer M.J."/>
        </authorList>
    </citation>
    <scope>NUCLEOTIDE SEQUENCE [LARGE SCALE GENOMIC DNA]</scope>
    <source>
        <strain evidence="2">AL3</strain>
        <tissue evidence="2">Liver</tissue>
    </source>
</reference>
<protein>
    <recommendedName>
        <fullName evidence="4">Prismalin-14</fullName>
    </recommendedName>
</protein>
<gene>
    <name evidence="2" type="ORF">AB6A40_006929</name>
</gene>
<evidence type="ECO:0000313" key="3">
    <source>
        <dbReference type="Proteomes" id="UP001608902"/>
    </source>
</evidence>
<evidence type="ECO:0000313" key="2">
    <source>
        <dbReference type="EMBL" id="MFH4980220.1"/>
    </source>
</evidence>
<organism evidence="2 3">
    <name type="scientific">Gnathostoma spinigerum</name>
    <dbReference type="NCBI Taxonomy" id="75299"/>
    <lineage>
        <taxon>Eukaryota</taxon>
        <taxon>Metazoa</taxon>
        <taxon>Ecdysozoa</taxon>
        <taxon>Nematoda</taxon>
        <taxon>Chromadorea</taxon>
        <taxon>Rhabditida</taxon>
        <taxon>Spirurina</taxon>
        <taxon>Gnathostomatomorpha</taxon>
        <taxon>Gnathostomatoidea</taxon>
        <taxon>Gnathostomatidae</taxon>
        <taxon>Gnathostoma</taxon>
    </lineage>
</organism>
<keyword evidence="1" id="KW-0812">Transmembrane</keyword>
<keyword evidence="1" id="KW-1133">Transmembrane helix</keyword>